<dbReference type="InterPro" id="IPR047108">
    <property type="entry name" value="Plk4-like_POLO_box_2_sf"/>
</dbReference>
<dbReference type="STRING" id="135651.G0NAV2"/>
<dbReference type="AlphaFoldDB" id="G0NAV2"/>
<name>G0NAV2_CAEBE</name>
<accession>G0NAV2</accession>
<dbReference type="Pfam" id="PF18544">
    <property type="entry name" value="Polo_box_3"/>
    <property type="match status" value="1"/>
</dbReference>
<evidence type="ECO:0000313" key="3">
    <source>
        <dbReference type="Proteomes" id="UP000008068"/>
    </source>
</evidence>
<dbReference type="OrthoDB" id="5864155at2759"/>
<dbReference type="InterPro" id="IPR040734">
    <property type="entry name" value="Zyg-1_PB2"/>
</dbReference>
<dbReference type="Proteomes" id="UP000008068">
    <property type="component" value="Unassembled WGS sequence"/>
</dbReference>
<organism evidence="3">
    <name type="scientific">Caenorhabditis brenneri</name>
    <name type="common">Nematode worm</name>
    <dbReference type="NCBI Taxonomy" id="135651"/>
    <lineage>
        <taxon>Eukaryota</taxon>
        <taxon>Metazoa</taxon>
        <taxon>Ecdysozoa</taxon>
        <taxon>Nematoda</taxon>
        <taxon>Chromadorea</taxon>
        <taxon>Rhabditida</taxon>
        <taxon>Rhabditina</taxon>
        <taxon>Rhabditomorpha</taxon>
        <taxon>Rhabditoidea</taxon>
        <taxon>Rhabditidae</taxon>
        <taxon>Peloderinae</taxon>
        <taxon>Caenorhabditis</taxon>
    </lineage>
</organism>
<dbReference type="InParanoid" id="G0NAV2"/>
<protein>
    <recommendedName>
        <fullName evidence="1">Zyg-1 polo box domain-containing protein</fullName>
    </recommendedName>
</protein>
<dbReference type="Gene3D" id="3.30.1120.130">
    <property type="match status" value="1"/>
</dbReference>
<evidence type="ECO:0000313" key="2">
    <source>
        <dbReference type="EMBL" id="EGT56382.1"/>
    </source>
</evidence>
<sequence length="258" mass="29257">MRLHKMVSILASRVTKITYRRPPQFPDAHAQLMENGDLRIKCEKGVIVRRKENGEIYNSIGNRKEEVHGSVLMKVKEVYNYLVRFERCLLGMGSGMICFPIVFSAGPDIIGNLNNSPSSMLPPASQASRFPFSTVSNNQQSLIPHSAPFLTKPISSRPTSSATSNIRRRVSTDENMAPGEAEMKYKMKLDPNTKKVRSIQSTDGRVLRCSTSKVDEFVFTDPSIRSKEERFMRNGKVPERAMEMFTKLLERIRSQPKN</sequence>
<gene>
    <name evidence="2" type="ORF">CAEBREN_14608</name>
</gene>
<dbReference type="HOGENOM" id="CLU_1078608_0_0_1"/>
<dbReference type="EMBL" id="GL379855">
    <property type="protein sequence ID" value="EGT56382.1"/>
    <property type="molecule type" value="Genomic_DNA"/>
</dbReference>
<evidence type="ECO:0000259" key="1">
    <source>
        <dbReference type="Pfam" id="PF18544"/>
    </source>
</evidence>
<reference evidence="3" key="1">
    <citation type="submission" date="2011-07" db="EMBL/GenBank/DDBJ databases">
        <authorList>
            <consortium name="Caenorhabditis brenneri Sequencing and Analysis Consortium"/>
            <person name="Wilson R.K."/>
        </authorList>
    </citation>
    <scope>NUCLEOTIDE SEQUENCE [LARGE SCALE GENOMIC DNA]</scope>
    <source>
        <strain evidence="3">PB2801</strain>
    </source>
</reference>
<feature type="domain" description="Zyg-1 polo box" evidence="1">
    <location>
        <begin position="13"/>
        <end position="108"/>
    </location>
</feature>
<proteinExistence type="predicted"/>
<keyword evidence="3" id="KW-1185">Reference proteome</keyword>
<dbReference type="eggNOG" id="KOG0032">
    <property type="taxonomic scope" value="Eukaryota"/>
</dbReference>